<feature type="binding site" evidence="6">
    <location>
        <position position="201"/>
    </location>
    <ligand>
        <name>5-hydroxyisourate</name>
        <dbReference type="ChEBI" id="CHEBI:18072"/>
    </ligand>
</feature>
<proteinExistence type="inferred from homology"/>
<feature type="binding site" evidence="6">
    <location>
        <position position="184"/>
    </location>
    <ligand>
        <name>5-hydroxyisourate</name>
        <dbReference type="ChEBI" id="CHEBI:18072"/>
    </ligand>
</feature>
<evidence type="ECO:0000256" key="4">
    <source>
        <dbReference type="ARBA" id="ARBA00023002"/>
    </source>
</evidence>
<dbReference type="InterPro" id="IPR019842">
    <property type="entry name" value="Uricase_CS"/>
</dbReference>
<dbReference type="KEGG" id="kbs:EPA93_23380"/>
<dbReference type="PANTHER" id="PTHR42874">
    <property type="entry name" value="URICASE"/>
    <property type="match status" value="1"/>
</dbReference>
<comment type="pathway">
    <text evidence="1 5">Purine metabolism; urate degradation; (S)-allantoin from urate: step 1/3.</text>
</comment>
<dbReference type="PIRSF" id="PIRSF000241">
    <property type="entry name" value="Urate_oxidase"/>
    <property type="match status" value="1"/>
</dbReference>
<dbReference type="SUPFAM" id="SSF55620">
    <property type="entry name" value="Tetrahydrobiopterin biosynthesis enzymes-like"/>
    <property type="match status" value="2"/>
</dbReference>
<keyword evidence="3 5" id="KW-0659">Purine metabolism</keyword>
<dbReference type="PANTHER" id="PTHR42874:SF1">
    <property type="entry name" value="URICASE"/>
    <property type="match status" value="1"/>
</dbReference>
<dbReference type="Pfam" id="PF01014">
    <property type="entry name" value="Uricase"/>
    <property type="match status" value="2"/>
</dbReference>
<dbReference type="PROSITE" id="PS00366">
    <property type="entry name" value="URICASE"/>
    <property type="match status" value="1"/>
</dbReference>
<dbReference type="NCBIfam" id="TIGR03383">
    <property type="entry name" value="urate_oxi"/>
    <property type="match status" value="1"/>
</dbReference>
<protein>
    <recommendedName>
        <fullName evidence="5 7">Uricase</fullName>
        <ecNumber evidence="5 7">1.7.3.3</ecNumber>
    </recommendedName>
    <alternativeName>
        <fullName evidence="5">Urate oxidase</fullName>
    </alternativeName>
</protein>
<feature type="binding site" evidence="6">
    <location>
        <position position="272"/>
    </location>
    <ligand>
        <name>O2</name>
        <dbReference type="ChEBI" id="CHEBI:15379"/>
    </ligand>
</feature>
<dbReference type="PRINTS" id="PR00093">
    <property type="entry name" value="URICASE"/>
</dbReference>
<evidence type="ECO:0000256" key="1">
    <source>
        <dbReference type="ARBA" id="ARBA00004831"/>
    </source>
</evidence>
<evidence type="ECO:0000256" key="7">
    <source>
        <dbReference type="RuleBase" id="RU004455"/>
    </source>
</evidence>
<dbReference type="Gene3D" id="3.10.270.10">
    <property type="entry name" value="Urate Oxidase"/>
    <property type="match status" value="1"/>
</dbReference>
<sequence>MHTESNYLISYGKARVPLYRVYAKPLTNVPPIPESAFTGRPNILFAAEIDTEVFGQNFLPAYTEGDNTNVVATDSMKNFILRHALTFEGATLEEFLDQLGRQFLKTYVQMERIRLTGRELPFTAASVPQGEHGFGESDVLFKRTNDDFTQVSLTFERADNTLLISDHLCSRMGLQLLKVTGSSFTRFVRDAYTTLPERVDRPLFIYLDVAWKYSDPAAMLSSYVPSEQVRDVILTVFHEFVSESIQHLVHEMGQRLLTRFPQMAEVSFDAQNRTRDPLGESETDSRVKVYSDPFPAYGLIKLTLTRKQ</sequence>
<feature type="binding site" evidence="6">
    <location>
        <position position="73"/>
    </location>
    <ligand>
        <name>O2</name>
        <dbReference type="ChEBI" id="CHEBI:15379"/>
    </ligand>
</feature>
<dbReference type="UniPathway" id="UPA00394">
    <property type="reaction ID" value="UER00650"/>
</dbReference>
<organism evidence="8 9">
    <name type="scientific">Ktedonosporobacter rubrisoli</name>
    <dbReference type="NCBI Taxonomy" id="2509675"/>
    <lineage>
        <taxon>Bacteria</taxon>
        <taxon>Bacillati</taxon>
        <taxon>Chloroflexota</taxon>
        <taxon>Ktedonobacteria</taxon>
        <taxon>Ktedonobacterales</taxon>
        <taxon>Ktedonosporobacteraceae</taxon>
        <taxon>Ktedonosporobacter</taxon>
    </lineage>
</organism>
<comment type="catalytic activity">
    <reaction evidence="5 7">
        <text>urate + O2 + H2O = 5-hydroxyisourate + H2O2</text>
        <dbReference type="Rhea" id="RHEA:21368"/>
        <dbReference type="ChEBI" id="CHEBI:15377"/>
        <dbReference type="ChEBI" id="CHEBI:15379"/>
        <dbReference type="ChEBI" id="CHEBI:16240"/>
        <dbReference type="ChEBI" id="CHEBI:17775"/>
        <dbReference type="ChEBI" id="CHEBI:18072"/>
        <dbReference type="EC" id="1.7.3.3"/>
    </reaction>
</comment>
<feature type="binding site" evidence="6">
    <location>
        <position position="201"/>
    </location>
    <ligand>
        <name>urate</name>
        <dbReference type="ChEBI" id="CHEBI:17775"/>
    </ligand>
</feature>
<evidence type="ECO:0000256" key="6">
    <source>
        <dbReference type="PIRSR" id="PIRSR000241-2"/>
    </source>
</evidence>
<feature type="binding site" evidence="6">
    <location>
        <position position="73"/>
    </location>
    <ligand>
        <name>urate</name>
        <dbReference type="ChEBI" id="CHEBI:17775"/>
    </ligand>
</feature>
<feature type="binding site" evidence="6">
    <location>
        <position position="246"/>
    </location>
    <ligand>
        <name>5-hydroxyisourate</name>
        <dbReference type="ChEBI" id="CHEBI:18072"/>
    </ligand>
</feature>
<keyword evidence="9" id="KW-1185">Reference proteome</keyword>
<feature type="binding site" evidence="6">
    <location>
        <position position="74"/>
    </location>
    <ligand>
        <name>5-hydroxyisourate</name>
        <dbReference type="ChEBI" id="CHEBI:18072"/>
    </ligand>
</feature>
<dbReference type="Proteomes" id="UP000290365">
    <property type="component" value="Chromosome"/>
</dbReference>
<feature type="binding site" evidence="6">
    <location>
        <position position="73"/>
    </location>
    <ligand>
        <name>5-hydroxyisourate</name>
        <dbReference type="ChEBI" id="CHEBI:18072"/>
    </ligand>
</feature>
<dbReference type="EMBL" id="CP035758">
    <property type="protein sequence ID" value="QBD78767.1"/>
    <property type="molecule type" value="Genomic_DNA"/>
</dbReference>
<dbReference type="GO" id="GO:0006145">
    <property type="term" value="P:purine nucleobase catabolic process"/>
    <property type="evidence" value="ECO:0007669"/>
    <property type="project" value="TreeGrafter"/>
</dbReference>
<name>A0A4P6JT74_KTERU</name>
<evidence type="ECO:0000313" key="9">
    <source>
        <dbReference type="Proteomes" id="UP000290365"/>
    </source>
</evidence>
<dbReference type="RefSeq" id="WP_129889820.1">
    <property type="nucleotide sequence ID" value="NZ_CP035758.1"/>
</dbReference>
<accession>A0A4P6JT74</accession>
<dbReference type="GO" id="GO:0019628">
    <property type="term" value="P:urate catabolic process"/>
    <property type="evidence" value="ECO:0007669"/>
    <property type="project" value="UniProtKB-UniPathway"/>
</dbReference>
<dbReference type="OrthoDB" id="9809009at2"/>
<evidence type="ECO:0000313" key="8">
    <source>
        <dbReference type="EMBL" id="QBD78767.1"/>
    </source>
</evidence>
<comment type="similarity">
    <text evidence="2 5 7">Belongs to the uricase family.</text>
</comment>
<dbReference type="AlphaFoldDB" id="A0A4P6JT74"/>
<evidence type="ECO:0000256" key="3">
    <source>
        <dbReference type="ARBA" id="ARBA00022631"/>
    </source>
</evidence>
<dbReference type="InterPro" id="IPR002042">
    <property type="entry name" value="Uricase"/>
</dbReference>
<feature type="binding site" evidence="6">
    <location>
        <position position="74"/>
    </location>
    <ligand>
        <name>urate</name>
        <dbReference type="ChEBI" id="CHEBI:17775"/>
    </ligand>
</feature>
<gene>
    <name evidence="8" type="primary">pucL</name>
    <name evidence="8" type="ORF">EPA93_23380</name>
</gene>
<dbReference type="GO" id="GO:0004846">
    <property type="term" value="F:urate oxidase activity"/>
    <property type="evidence" value="ECO:0007669"/>
    <property type="project" value="UniProtKB-EC"/>
</dbReference>
<reference evidence="8 9" key="1">
    <citation type="submission" date="2019-01" db="EMBL/GenBank/DDBJ databases">
        <title>Ktedonosporobacter rubrisoli SCAWS-G2.</title>
        <authorList>
            <person name="Huang Y."/>
            <person name="Yan B."/>
        </authorList>
    </citation>
    <scope>NUCLEOTIDE SEQUENCE [LARGE SCALE GENOMIC DNA]</scope>
    <source>
        <strain evidence="8 9">SCAWS-G2</strain>
    </source>
</reference>
<feature type="binding site" evidence="6">
    <location>
        <position position="246"/>
    </location>
    <ligand>
        <name>urate</name>
        <dbReference type="ChEBI" id="CHEBI:17775"/>
    </ligand>
</feature>
<evidence type="ECO:0000256" key="5">
    <source>
        <dbReference type="PIRNR" id="PIRNR000241"/>
    </source>
</evidence>
<dbReference type="EC" id="1.7.3.3" evidence="5 7"/>
<evidence type="ECO:0000256" key="2">
    <source>
        <dbReference type="ARBA" id="ARBA00009760"/>
    </source>
</evidence>
<feature type="binding site" evidence="6">
    <location>
        <position position="272"/>
    </location>
    <ligand>
        <name>5-hydroxyisourate</name>
        <dbReference type="ChEBI" id="CHEBI:18072"/>
    </ligand>
</feature>
<comment type="function">
    <text evidence="5 7">Catalyzes the oxidation of uric acid to 5-hydroxyisourate, which is further processed to form (S)-allantoin.</text>
</comment>
<feature type="binding site" evidence="6">
    <location>
        <position position="184"/>
    </location>
    <ligand>
        <name>urate</name>
        <dbReference type="ChEBI" id="CHEBI:17775"/>
    </ligand>
</feature>
<feature type="binding site" evidence="6">
    <location>
        <position position="272"/>
    </location>
    <ligand>
        <name>urate</name>
        <dbReference type="ChEBI" id="CHEBI:17775"/>
    </ligand>
</feature>
<keyword evidence="4 5" id="KW-0560">Oxidoreductase</keyword>